<evidence type="ECO:0000313" key="1">
    <source>
        <dbReference type="EMBL" id="GAI91049.1"/>
    </source>
</evidence>
<feature type="non-terminal residue" evidence="1">
    <location>
        <position position="94"/>
    </location>
</feature>
<protein>
    <submittedName>
        <fullName evidence="1">Uncharacterized protein</fullName>
    </submittedName>
</protein>
<name>X1UFF0_9ZZZZ</name>
<dbReference type="EMBL" id="BARW01023038">
    <property type="protein sequence ID" value="GAI91049.1"/>
    <property type="molecule type" value="Genomic_DNA"/>
</dbReference>
<organism evidence="1">
    <name type="scientific">marine sediment metagenome</name>
    <dbReference type="NCBI Taxonomy" id="412755"/>
    <lineage>
        <taxon>unclassified sequences</taxon>
        <taxon>metagenomes</taxon>
        <taxon>ecological metagenomes</taxon>
    </lineage>
</organism>
<dbReference type="AlphaFoldDB" id="X1UFF0"/>
<sequence length="94" mass="11497">MTWDKWETWEERYRVWEKRIGKKRMVLTWPSLKGLWQWFVRETERREIDPATIDVESYLDPLLTVEENKEILKTIMTSPITEFESEELYAEAKG</sequence>
<comment type="caution">
    <text evidence="1">The sequence shown here is derived from an EMBL/GenBank/DDBJ whole genome shotgun (WGS) entry which is preliminary data.</text>
</comment>
<reference evidence="1" key="1">
    <citation type="journal article" date="2014" name="Front. Microbiol.">
        <title>High frequency of phylogenetically diverse reductive dehalogenase-homologous genes in deep subseafloor sedimentary metagenomes.</title>
        <authorList>
            <person name="Kawai M."/>
            <person name="Futagami T."/>
            <person name="Toyoda A."/>
            <person name="Takaki Y."/>
            <person name="Nishi S."/>
            <person name="Hori S."/>
            <person name="Arai W."/>
            <person name="Tsubouchi T."/>
            <person name="Morono Y."/>
            <person name="Uchiyama I."/>
            <person name="Ito T."/>
            <person name="Fujiyama A."/>
            <person name="Inagaki F."/>
            <person name="Takami H."/>
        </authorList>
    </citation>
    <scope>NUCLEOTIDE SEQUENCE</scope>
    <source>
        <strain evidence="1">Expedition CK06-06</strain>
    </source>
</reference>
<proteinExistence type="predicted"/>
<gene>
    <name evidence="1" type="ORF">S12H4_38293</name>
</gene>
<accession>X1UFF0</accession>